<organism evidence="1 2">
    <name type="scientific">Mastigocoleus testarum BC008</name>
    <dbReference type="NCBI Taxonomy" id="371196"/>
    <lineage>
        <taxon>Bacteria</taxon>
        <taxon>Bacillati</taxon>
        <taxon>Cyanobacteriota</taxon>
        <taxon>Cyanophyceae</taxon>
        <taxon>Nostocales</taxon>
        <taxon>Hapalosiphonaceae</taxon>
        <taxon>Mastigocoleus</taxon>
    </lineage>
</organism>
<dbReference type="InterPro" id="IPR021492">
    <property type="entry name" value="DUF3146"/>
</dbReference>
<keyword evidence="2" id="KW-1185">Reference proteome</keyword>
<dbReference type="OrthoDB" id="514223at2"/>
<accession>A0A0V7ZI84</accession>
<protein>
    <recommendedName>
        <fullName evidence="3">DUF3146 domain-containing protein</fullName>
    </recommendedName>
</protein>
<name>A0A0V7ZI84_9CYAN</name>
<dbReference type="AlphaFoldDB" id="A0A0V7ZI84"/>
<evidence type="ECO:0000313" key="1">
    <source>
        <dbReference type="EMBL" id="KST64291.1"/>
    </source>
</evidence>
<sequence length="87" mass="10174">MSRKGLPETTAYVRILRQSWQSGLLEGEVKAGDFQWEFKWHFRQGELSVQPSQGRALIKEPLSRFLEQKDYQLEPGGDYDFVIRAEL</sequence>
<gene>
    <name evidence="1" type="ORF">BC008_16775</name>
</gene>
<evidence type="ECO:0000313" key="2">
    <source>
        <dbReference type="Proteomes" id="UP000053372"/>
    </source>
</evidence>
<dbReference type="Pfam" id="PF11344">
    <property type="entry name" value="DUF3146"/>
    <property type="match status" value="1"/>
</dbReference>
<dbReference type="RefSeq" id="WP_027845463.1">
    <property type="nucleotide sequence ID" value="NZ_LMTZ01000125.1"/>
</dbReference>
<dbReference type="Proteomes" id="UP000053372">
    <property type="component" value="Unassembled WGS sequence"/>
</dbReference>
<comment type="caution">
    <text evidence="1">The sequence shown here is derived from an EMBL/GenBank/DDBJ whole genome shotgun (WGS) entry which is preliminary data.</text>
</comment>
<evidence type="ECO:0008006" key="3">
    <source>
        <dbReference type="Google" id="ProtNLM"/>
    </source>
</evidence>
<proteinExistence type="predicted"/>
<dbReference type="EMBL" id="LMTZ01000125">
    <property type="protein sequence ID" value="KST64291.1"/>
    <property type="molecule type" value="Genomic_DNA"/>
</dbReference>
<reference evidence="1 2" key="1">
    <citation type="journal article" date="2015" name="Genome Announc.">
        <title>Draft Genome of the Euendolithic (true boring) Cyanobacterium Mastigocoleus testarum strain BC008.</title>
        <authorList>
            <person name="Guida B.S."/>
            <person name="Garcia-Pichel F."/>
        </authorList>
    </citation>
    <scope>NUCLEOTIDE SEQUENCE [LARGE SCALE GENOMIC DNA]</scope>
    <source>
        <strain evidence="1 2">BC008</strain>
    </source>
</reference>